<evidence type="ECO:0000256" key="3">
    <source>
        <dbReference type="PROSITE-ProRule" id="PRU00023"/>
    </source>
</evidence>
<evidence type="ECO:0000313" key="4">
    <source>
        <dbReference type="EMBL" id="KAE8999785.1"/>
    </source>
</evidence>
<name>A0A6A3K524_9STRA</name>
<dbReference type="SUPFAM" id="SSF48403">
    <property type="entry name" value="Ankyrin repeat"/>
    <property type="match status" value="1"/>
</dbReference>
<comment type="caution">
    <text evidence="4">The sequence shown here is derived from an EMBL/GenBank/DDBJ whole genome shotgun (WGS) entry which is preliminary data.</text>
</comment>
<dbReference type="Gene3D" id="1.25.40.20">
    <property type="entry name" value="Ankyrin repeat-containing domain"/>
    <property type="match status" value="1"/>
</dbReference>
<evidence type="ECO:0000313" key="6">
    <source>
        <dbReference type="EMBL" id="KAE9331807.1"/>
    </source>
</evidence>
<protein>
    <submittedName>
        <fullName evidence="4">Uncharacterized protein</fullName>
    </submittedName>
</protein>
<evidence type="ECO:0000256" key="2">
    <source>
        <dbReference type="ARBA" id="ARBA00023043"/>
    </source>
</evidence>
<dbReference type="Proteomes" id="UP000434957">
    <property type="component" value="Unassembled WGS sequence"/>
</dbReference>
<dbReference type="InterPro" id="IPR036770">
    <property type="entry name" value="Ankyrin_rpt-contain_sf"/>
</dbReference>
<keyword evidence="2 3" id="KW-0040">ANK repeat</keyword>
<keyword evidence="1" id="KW-0677">Repeat</keyword>
<dbReference type="Proteomes" id="UP000435112">
    <property type="component" value="Unassembled WGS sequence"/>
</dbReference>
<dbReference type="Pfam" id="PF12796">
    <property type="entry name" value="Ank_2"/>
    <property type="match status" value="1"/>
</dbReference>
<dbReference type="EMBL" id="QXFV01001460">
    <property type="protein sequence ID" value="KAE9005341.1"/>
    <property type="molecule type" value="Genomic_DNA"/>
</dbReference>
<dbReference type="OrthoDB" id="46760at2759"/>
<dbReference type="EMBL" id="QXFT01000998">
    <property type="protein sequence ID" value="KAE9331807.1"/>
    <property type="molecule type" value="Genomic_DNA"/>
</dbReference>
<evidence type="ECO:0000256" key="1">
    <source>
        <dbReference type="ARBA" id="ARBA00022737"/>
    </source>
</evidence>
<dbReference type="InterPro" id="IPR002110">
    <property type="entry name" value="Ankyrin_rpt"/>
</dbReference>
<sequence>MSGHLDVVSTLVSHGVSINLADTYGNTPLMAAAESNHARVVAFLLEAGACVNAKTVNGDMALGFTVPGGDSECARLLLDRGEEVNEAWLLVPPSCTRYRAVGSVHVAAV</sequence>
<dbReference type="PANTHER" id="PTHR24171">
    <property type="entry name" value="ANKYRIN REPEAT DOMAIN-CONTAINING PROTEIN 39-RELATED"/>
    <property type="match status" value="1"/>
</dbReference>
<evidence type="ECO:0000313" key="8">
    <source>
        <dbReference type="Proteomes" id="UP000434957"/>
    </source>
</evidence>
<accession>A0A6A3K524</accession>
<dbReference type="PROSITE" id="PS50297">
    <property type="entry name" value="ANK_REP_REGION"/>
    <property type="match status" value="1"/>
</dbReference>
<feature type="repeat" description="ANK" evidence="3">
    <location>
        <begin position="24"/>
        <end position="56"/>
    </location>
</feature>
<dbReference type="AlphaFoldDB" id="A0A6A3K524"/>
<keyword evidence="8" id="KW-1185">Reference proteome</keyword>
<dbReference type="Proteomes" id="UP000429607">
    <property type="component" value="Unassembled WGS sequence"/>
</dbReference>
<dbReference type="SMART" id="SM00248">
    <property type="entry name" value="ANK"/>
    <property type="match status" value="2"/>
</dbReference>
<proteinExistence type="predicted"/>
<dbReference type="EMBL" id="QXFU01001564">
    <property type="protein sequence ID" value="KAE8999785.1"/>
    <property type="molecule type" value="Genomic_DNA"/>
</dbReference>
<reference evidence="7 9" key="1">
    <citation type="submission" date="2018-09" db="EMBL/GenBank/DDBJ databases">
        <title>Genomic investigation of the strawberry pathogen Phytophthora fragariae indicates pathogenicity is determined by transcriptional variation in three key races.</title>
        <authorList>
            <person name="Adams T.M."/>
            <person name="Armitage A.D."/>
            <person name="Sobczyk M.K."/>
            <person name="Bates H.J."/>
            <person name="Dunwell J.M."/>
            <person name="Nellist C.F."/>
            <person name="Harrison R.J."/>
        </authorList>
    </citation>
    <scope>NUCLEOTIDE SEQUENCE [LARGE SCALE GENOMIC DNA]</scope>
    <source>
        <strain evidence="5 7">SCRP249</strain>
        <strain evidence="4 9">SCRP324</strain>
        <strain evidence="6 8">SCRP333</strain>
    </source>
</reference>
<organism evidence="4 9">
    <name type="scientific">Phytophthora rubi</name>
    <dbReference type="NCBI Taxonomy" id="129364"/>
    <lineage>
        <taxon>Eukaryota</taxon>
        <taxon>Sar</taxon>
        <taxon>Stramenopiles</taxon>
        <taxon>Oomycota</taxon>
        <taxon>Peronosporomycetes</taxon>
        <taxon>Peronosporales</taxon>
        <taxon>Peronosporaceae</taxon>
        <taxon>Phytophthora</taxon>
    </lineage>
</organism>
<dbReference type="PROSITE" id="PS50088">
    <property type="entry name" value="ANK_REPEAT"/>
    <property type="match status" value="1"/>
</dbReference>
<evidence type="ECO:0000313" key="7">
    <source>
        <dbReference type="Proteomes" id="UP000429607"/>
    </source>
</evidence>
<gene>
    <name evidence="5" type="ORF">PR001_g17479</name>
    <name evidence="4" type="ORF">PR002_g18356</name>
    <name evidence="6" type="ORF">PR003_g14825</name>
</gene>
<evidence type="ECO:0000313" key="9">
    <source>
        <dbReference type="Proteomes" id="UP000435112"/>
    </source>
</evidence>
<evidence type="ECO:0000313" key="5">
    <source>
        <dbReference type="EMBL" id="KAE9005341.1"/>
    </source>
</evidence>